<name>A0A9P5BYM4_9PLEO</name>
<dbReference type="EC" id="4.2.1.1" evidence="2"/>
<feature type="region of interest" description="Disordered" evidence="10">
    <location>
        <begin position="1"/>
        <end position="30"/>
    </location>
</feature>
<dbReference type="CDD" id="cd00883">
    <property type="entry name" value="beta_CA_cladeA"/>
    <property type="match status" value="1"/>
</dbReference>
<comment type="cofactor">
    <cofactor evidence="9">
        <name>Zn(2+)</name>
        <dbReference type="ChEBI" id="CHEBI:29105"/>
    </cofactor>
    <text evidence="9">Binds 1 zinc ion per subunit.</text>
</comment>
<evidence type="ECO:0000256" key="10">
    <source>
        <dbReference type="SAM" id="MobiDB-lite"/>
    </source>
</evidence>
<dbReference type="FunFam" id="3.40.1050.10:FF:000001">
    <property type="entry name" value="Carbonic anhydrase"/>
    <property type="match status" value="1"/>
</dbReference>
<dbReference type="AlphaFoldDB" id="A0A9P5BYM4"/>
<dbReference type="InterPro" id="IPR006614">
    <property type="entry name" value="Peroxin/Ferlin"/>
</dbReference>
<proteinExistence type="inferred from homology"/>
<accession>A0A9P5BYM4</accession>
<evidence type="ECO:0000256" key="4">
    <source>
        <dbReference type="ARBA" id="ARBA00022723"/>
    </source>
</evidence>
<feature type="binding site" evidence="9">
    <location>
        <position position="478"/>
    </location>
    <ligand>
        <name>Zn(2+)</name>
        <dbReference type="ChEBI" id="CHEBI:29105"/>
    </ligand>
</feature>
<evidence type="ECO:0000256" key="2">
    <source>
        <dbReference type="ARBA" id="ARBA00012925"/>
    </source>
</evidence>
<keyword evidence="13" id="KW-1185">Reference proteome</keyword>
<dbReference type="PANTHER" id="PTHR11002">
    <property type="entry name" value="CARBONIC ANHYDRASE"/>
    <property type="match status" value="1"/>
</dbReference>
<dbReference type="GO" id="GO:0004089">
    <property type="term" value="F:carbonate dehydratase activity"/>
    <property type="evidence" value="ECO:0007669"/>
    <property type="project" value="UniProtKB-EC"/>
</dbReference>
<dbReference type="GO" id="GO:0071244">
    <property type="term" value="P:cellular response to carbon dioxide"/>
    <property type="evidence" value="ECO:0007669"/>
    <property type="project" value="TreeGrafter"/>
</dbReference>
<dbReference type="PROSITE" id="PS00704">
    <property type="entry name" value="PROK_CO2_ANHYDRASE_1"/>
    <property type="match status" value="1"/>
</dbReference>
<comment type="similarity">
    <text evidence="1">Belongs to the beta-class carbonic anhydrase family.</text>
</comment>
<dbReference type="GO" id="GO:0005737">
    <property type="term" value="C:cytoplasm"/>
    <property type="evidence" value="ECO:0007669"/>
    <property type="project" value="TreeGrafter"/>
</dbReference>
<dbReference type="Gene3D" id="3.40.1050.10">
    <property type="entry name" value="Carbonic anhydrase"/>
    <property type="match status" value="1"/>
</dbReference>
<keyword evidence="4 9" id="KW-0479">Metal-binding</keyword>
<evidence type="ECO:0000256" key="5">
    <source>
        <dbReference type="ARBA" id="ARBA00022833"/>
    </source>
</evidence>
<comment type="caution">
    <text evidence="12">The sequence shown here is derived from an EMBL/GenBank/DDBJ whole genome shotgun (WGS) entry which is preliminary data.</text>
</comment>
<evidence type="ECO:0000256" key="1">
    <source>
        <dbReference type="ARBA" id="ARBA00006217"/>
    </source>
</evidence>
<dbReference type="GO" id="GO:0034599">
    <property type="term" value="P:cellular response to oxidative stress"/>
    <property type="evidence" value="ECO:0007669"/>
    <property type="project" value="TreeGrafter"/>
</dbReference>
<dbReference type="GO" id="GO:0015976">
    <property type="term" value="P:carbon utilization"/>
    <property type="evidence" value="ECO:0007669"/>
    <property type="project" value="InterPro"/>
</dbReference>
<dbReference type="SMART" id="SM00694">
    <property type="entry name" value="DysFC"/>
    <property type="match status" value="1"/>
</dbReference>
<evidence type="ECO:0000256" key="7">
    <source>
        <dbReference type="ARBA" id="ARBA00031969"/>
    </source>
</evidence>
<feature type="binding site" evidence="9">
    <location>
        <position position="481"/>
    </location>
    <ligand>
        <name>Zn(2+)</name>
        <dbReference type="ChEBI" id="CHEBI:29105"/>
    </ligand>
</feature>
<evidence type="ECO:0000256" key="6">
    <source>
        <dbReference type="ARBA" id="ARBA00023239"/>
    </source>
</evidence>
<dbReference type="InterPro" id="IPR001765">
    <property type="entry name" value="Carbonic_anhydrase"/>
</dbReference>
<dbReference type="Pfam" id="PF00484">
    <property type="entry name" value="Pro_CA"/>
    <property type="match status" value="1"/>
</dbReference>
<dbReference type="InterPro" id="IPR036874">
    <property type="entry name" value="Carbonic_anhydrase_sf"/>
</dbReference>
<dbReference type="Proteomes" id="UP000758155">
    <property type="component" value="Unassembled WGS sequence"/>
</dbReference>
<dbReference type="GO" id="GO:0008270">
    <property type="term" value="F:zinc ion binding"/>
    <property type="evidence" value="ECO:0007669"/>
    <property type="project" value="InterPro"/>
</dbReference>
<comment type="catalytic activity">
    <reaction evidence="8">
        <text>hydrogencarbonate + H(+) = CO2 + H2O</text>
        <dbReference type="Rhea" id="RHEA:10748"/>
        <dbReference type="ChEBI" id="CHEBI:15377"/>
        <dbReference type="ChEBI" id="CHEBI:15378"/>
        <dbReference type="ChEBI" id="CHEBI:16526"/>
        <dbReference type="ChEBI" id="CHEBI:17544"/>
        <dbReference type="EC" id="4.2.1.1"/>
    </reaction>
</comment>
<evidence type="ECO:0000256" key="9">
    <source>
        <dbReference type="PIRSR" id="PIRSR601765-1"/>
    </source>
</evidence>
<dbReference type="OrthoDB" id="72441at2759"/>
<evidence type="ECO:0000313" key="12">
    <source>
        <dbReference type="EMBL" id="KAF3036302.1"/>
    </source>
</evidence>
<dbReference type="PANTHER" id="PTHR11002:SF51">
    <property type="entry name" value="CARBONIC ANHYDRASE"/>
    <property type="match status" value="1"/>
</dbReference>
<keyword evidence="6" id="KW-0456">Lyase</keyword>
<feature type="binding site" evidence="9">
    <location>
        <position position="424"/>
    </location>
    <ligand>
        <name>Zn(2+)</name>
        <dbReference type="ChEBI" id="CHEBI:29105"/>
    </ligand>
</feature>
<organism evidence="12 13">
    <name type="scientific">Didymella heteroderae</name>
    <dbReference type="NCBI Taxonomy" id="1769908"/>
    <lineage>
        <taxon>Eukaryota</taxon>
        <taxon>Fungi</taxon>
        <taxon>Dikarya</taxon>
        <taxon>Ascomycota</taxon>
        <taxon>Pezizomycotina</taxon>
        <taxon>Dothideomycetes</taxon>
        <taxon>Pleosporomycetidae</taxon>
        <taxon>Pleosporales</taxon>
        <taxon>Pleosporineae</taxon>
        <taxon>Didymellaceae</taxon>
        <taxon>Didymella</taxon>
    </lineage>
</organism>
<keyword evidence="5 9" id="KW-0862">Zinc</keyword>
<evidence type="ECO:0000313" key="13">
    <source>
        <dbReference type="Proteomes" id="UP000758155"/>
    </source>
</evidence>
<protein>
    <recommendedName>
        <fullName evidence="3">Carbonic anhydrase</fullName>
        <ecNumber evidence="2">4.2.1.1</ecNumber>
    </recommendedName>
    <alternativeName>
        <fullName evidence="7">Carbonate dehydratase</fullName>
    </alternativeName>
</protein>
<dbReference type="GO" id="GO:0016020">
    <property type="term" value="C:membrane"/>
    <property type="evidence" value="ECO:0007669"/>
    <property type="project" value="InterPro"/>
</dbReference>
<feature type="domain" description="Peroxin/Ferlin" evidence="11">
    <location>
        <begin position="106"/>
        <end position="141"/>
    </location>
</feature>
<dbReference type="SMART" id="SM00947">
    <property type="entry name" value="Pro_CA"/>
    <property type="match status" value="1"/>
</dbReference>
<evidence type="ECO:0000259" key="11">
    <source>
        <dbReference type="SMART" id="SM00694"/>
    </source>
</evidence>
<sequence>MAEQNIQLVDHTDGDNTPTSQSEPPPTPDSHIDILYENQRGWFVFGIPLFSSKALWNLRIDPSPWVDAKFKPSAVNITNAQVPDPSWVWDWKSWYVDMSLDVDEEGWQYSLLFKGSPWHGNHPWFHSFVRRRRWLRRRVKQKIPPKTKEAVRERLFGDRFSVGGTTLLRTDTPGTLSVQNSSQASMDEEVRDTVTLMRKLKTAAIDREKIVIINRFIADGGEELHYLAEQIPAIMSMLIFQNSRRQLLSTLNDTFDAAEQHRDEHKSQGKPEGEAETRRINNLLKAVEAADAECKKLEYWSDIKELAVEGKAGNATAEESGWDEKWQGVDETSQASLLRSSLPQQHVRAFSKSSFFTSNWYKKMTGQEDPQTTQEVKKYLQQSHDRIFENNKKWAEEMAKKKPEFFKDLSAGQSPDYLWIGCSDSRIPAEALTGVDPGEMFIHRNIANLVNNIDLNVMSVVNYAVRHLKVKHVVVCGHYGCGGVKAAMTPQDLGLLNPWLRNIRDVYRLHQAELDGITDEAAKYDRLVELNVIEQCRNVIKTAAVQLSYAENEFPIVHGWVFGFKDGLLKDLKFDHEGELKEIQKIYNLTDLS</sequence>
<dbReference type="EMBL" id="SWKV01000051">
    <property type="protein sequence ID" value="KAF3036302.1"/>
    <property type="molecule type" value="Genomic_DNA"/>
</dbReference>
<reference evidence="12" key="1">
    <citation type="submission" date="2019-04" db="EMBL/GenBank/DDBJ databases">
        <title>Sequencing of skin fungus with MAO and IRED activity.</title>
        <authorList>
            <person name="Marsaioli A.J."/>
            <person name="Bonatto J.M.C."/>
            <person name="Reis Junior O."/>
        </authorList>
    </citation>
    <scope>NUCLEOTIDE SEQUENCE</scope>
    <source>
        <strain evidence="12">28M1</strain>
    </source>
</reference>
<dbReference type="InterPro" id="IPR015892">
    <property type="entry name" value="Carbonic_anhydrase_CS"/>
</dbReference>
<dbReference type="SUPFAM" id="SSF53056">
    <property type="entry name" value="beta-carbonic anhydrase, cab"/>
    <property type="match status" value="1"/>
</dbReference>
<gene>
    <name evidence="12" type="ORF">E8E12_004612</name>
</gene>
<evidence type="ECO:0000256" key="8">
    <source>
        <dbReference type="ARBA" id="ARBA00048348"/>
    </source>
</evidence>
<feature type="binding site" evidence="9">
    <location>
        <position position="422"/>
    </location>
    <ligand>
        <name>Zn(2+)</name>
        <dbReference type="ChEBI" id="CHEBI:29105"/>
    </ligand>
</feature>
<evidence type="ECO:0000256" key="3">
    <source>
        <dbReference type="ARBA" id="ARBA00014628"/>
    </source>
</evidence>